<reference evidence="13" key="1">
    <citation type="journal article" date="2012" name="Arch. Virol.">
        <title>Complete genome organization of American hop latent virus and its relationship to carlaviruses.</title>
        <authorList>
            <person name="Eastwell K.C."/>
            <person name="Druffel K.L."/>
        </authorList>
    </citation>
    <scope>NUCLEOTIDE SEQUENCE</scope>
    <source>
        <strain evidence="13">Galena</strain>
    </source>
</reference>
<evidence type="ECO:0000259" key="12">
    <source>
        <dbReference type="Pfam" id="PF08358"/>
    </source>
</evidence>
<dbReference type="EMBL" id="JQ728538">
    <property type="protein sequence ID" value="AFI61529.1"/>
    <property type="molecule type" value="Genomic_RNA"/>
</dbReference>
<dbReference type="PRINTS" id="PR00232">
    <property type="entry name" value="POTXCARLCOAT"/>
</dbReference>
<comment type="similarity">
    <text evidence="3">Belongs to the potexviruses coat protein family.</text>
</comment>
<evidence type="ECO:0000256" key="2">
    <source>
        <dbReference type="ARBA" id="ARBA00004328"/>
    </source>
</evidence>
<evidence type="ECO:0000256" key="4">
    <source>
        <dbReference type="ARBA" id="ARBA00018091"/>
    </source>
</evidence>
<evidence type="ECO:0000256" key="1">
    <source>
        <dbReference type="ARBA" id="ARBA00004032"/>
    </source>
</evidence>
<comment type="subcellular location">
    <subcellularLocation>
        <location evidence="2">Virion</location>
    </subcellularLocation>
</comment>
<evidence type="ECO:0000256" key="7">
    <source>
        <dbReference type="ARBA" id="ARBA00022844"/>
    </source>
</evidence>
<dbReference type="GO" id="GO:0005198">
    <property type="term" value="F:structural molecule activity"/>
    <property type="evidence" value="ECO:0007669"/>
    <property type="project" value="InterPro"/>
</dbReference>
<dbReference type="Pfam" id="PF00286">
    <property type="entry name" value="Flexi_CP"/>
    <property type="match status" value="1"/>
</dbReference>
<keyword evidence="8" id="KW-0687">Ribonucleoprotein</keyword>
<dbReference type="Pfam" id="PF08358">
    <property type="entry name" value="Flexi_CP_N"/>
    <property type="match status" value="1"/>
</dbReference>
<proteinExistence type="inferred from homology"/>
<sequence>MSNVEKKTEVPPTPSRESRNKDHQDVVPPAPASSGAKTPGIDLPNAPRHVVTPSPAQILAAEEVKRLDELLDSVRSERMSVIVKNMSYEKGRPRLRPLAEMTPDLTNPYAMLSLEHLIALPPEANSTNMATSEHIALIFSDIEGAGVPTEHVTRVIIQMVLYYANTSSSRYMDPNGSISFGTGAIPRDSLHAIFNKRSTARKVSRLYAPIVWNYMLLHNTPPSDWQAMGFRYEERFAAFDTFDYILNPAAIQPVEGLIRHPTSAECIAHKTHQRLALDRNARERLSGVTTPRLLGECEVLQLRGSFDKRIDERSSSSYSVSGF</sequence>
<dbReference type="InterPro" id="IPR000052">
    <property type="entry name" value="Pltvir_coat"/>
</dbReference>
<feature type="domain" description="Carlavirus coat" evidence="12">
    <location>
        <begin position="66"/>
        <end position="117"/>
    </location>
</feature>
<evidence type="ECO:0000256" key="6">
    <source>
        <dbReference type="ARBA" id="ARBA00022561"/>
    </source>
</evidence>
<evidence type="ECO:0000259" key="11">
    <source>
        <dbReference type="Pfam" id="PF00286"/>
    </source>
</evidence>
<organism evidence="13">
    <name type="scientific">Carlavirus americanense</name>
    <dbReference type="NCBI Taxonomy" id="1177630"/>
    <lineage>
        <taxon>Viruses</taxon>
        <taxon>Riboviria</taxon>
        <taxon>Orthornavirae</taxon>
        <taxon>Kitrinoviricota</taxon>
        <taxon>Alsuviricetes</taxon>
        <taxon>Tymovirales</taxon>
        <taxon>Betaflexiviridae</taxon>
        <taxon>Quinvirinae</taxon>
        <taxon>Carlavirus</taxon>
    </lineage>
</organism>
<dbReference type="GO" id="GO:1990904">
    <property type="term" value="C:ribonucleoprotein complex"/>
    <property type="evidence" value="ECO:0007669"/>
    <property type="project" value="UniProtKB-KW"/>
</dbReference>
<evidence type="ECO:0000256" key="3">
    <source>
        <dbReference type="ARBA" id="ARBA00007202"/>
    </source>
</evidence>
<evidence type="ECO:0000256" key="9">
    <source>
        <dbReference type="ARBA" id="ARBA00031336"/>
    </source>
</evidence>
<protein>
    <recommendedName>
        <fullName evidence="4">Capsid protein</fullName>
    </recommendedName>
    <alternativeName>
        <fullName evidence="9">Coat protein</fullName>
    </alternativeName>
</protein>
<evidence type="ECO:0000313" key="13">
    <source>
        <dbReference type="EMBL" id="AFI61529.1"/>
    </source>
</evidence>
<feature type="domain" description="Potexviruses and carlaviruses coat protein" evidence="11">
    <location>
        <begin position="127"/>
        <end position="265"/>
    </location>
</feature>
<keyword evidence="5" id="KW-1139">Helical capsid protein</keyword>
<evidence type="ECO:0000256" key="10">
    <source>
        <dbReference type="SAM" id="MobiDB-lite"/>
    </source>
</evidence>
<dbReference type="InterPro" id="IPR013569">
    <property type="entry name" value="Carlavirus_coat_N"/>
</dbReference>
<keyword evidence="6" id="KW-0167">Capsid protein</keyword>
<comment type="function">
    <text evidence="1">Required for genome encapsidation. Forms ribonucleoprotein complexes along with TGB1 helicase and viral RNA.</text>
</comment>
<feature type="region of interest" description="Disordered" evidence="10">
    <location>
        <begin position="1"/>
        <end position="49"/>
    </location>
</feature>
<dbReference type="GO" id="GO:0019029">
    <property type="term" value="C:helical viral capsid"/>
    <property type="evidence" value="ECO:0007669"/>
    <property type="project" value="UniProtKB-KW"/>
</dbReference>
<keyword evidence="7" id="KW-0946">Virion</keyword>
<evidence type="ECO:0000256" key="8">
    <source>
        <dbReference type="ARBA" id="ARBA00023274"/>
    </source>
</evidence>
<feature type="compositionally biased region" description="Basic and acidic residues" evidence="10">
    <location>
        <begin position="16"/>
        <end position="25"/>
    </location>
</feature>
<accession>I1W5U2</accession>
<evidence type="ECO:0000256" key="5">
    <source>
        <dbReference type="ARBA" id="ARBA00022497"/>
    </source>
</evidence>
<name>I1W5U2_9VIRU</name>